<gene>
    <name evidence="1" type="ORF">J2Z60_001068</name>
</gene>
<protein>
    <recommendedName>
        <fullName evidence="3">Phage protein</fullName>
    </recommendedName>
</protein>
<proteinExistence type="predicted"/>
<dbReference type="Proteomes" id="UP001519292">
    <property type="component" value="Unassembled WGS sequence"/>
</dbReference>
<sequence>MSFYIDVKGMLKDYGTDIKVYKPNDTNDNHNFHFVAGIRDSSENEDYEAPELRHEPFLPNSNSSAQLAQLLSGGASIQGDYIWLSSDKYPIGTIVESETQGGKYRVISYSNYQDYSNLIVYELKGDKQHPDGI</sequence>
<evidence type="ECO:0008006" key="3">
    <source>
        <dbReference type="Google" id="ProtNLM"/>
    </source>
</evidence>
<organism evidence="1 2">
    <name type="scientific">Lactobacillus colini</name>
    <dbReference type="NCBI Taxonomy" id="1819254"/>
    <lineage>
        <taxon>Bacteria</taxon>
        <taxon>Bacillati</taxon>
        <taxon>Bacillota</taxon>
        <taxon>Bacilli</taxon>
        <taxon>Lactobacillales</taxon>
        <taxon>Lactobacillaceae</taxon>
        <taxon>Lactobacillus</taxon>
    </lineage>
</organism>
<name>A0ABS4MDX6_9LACO</name>
<evidence type="ECO:0000313" key="2">
    <source>
        <dbReference type="Proteomes" id="UP001519292"/>
    </source>
</evidence>
<dbReference type="RefSeq" id="WP_209686638.1">
    <property type="nucleotide sequence ID" value="NZ_JAGGLU010000005.1"/>
</dbReference>
<dbReference type="EMBL" id="JAGGLU010000005">
    <property type="protein sequence ID" value="MBP2057893.1"/>
    <property type="molecule type" value="Genomic_DNA"/>
</dbReference>
<accession>A0ABS4MDX6</accession>
<keyword evidence="2" id="KW-1185">Reference proteome</keyword>
<evidence type="ECO:0000313" key="1">
    <source>
        <dbReference type="EMBL" id="MBP2057893.1"/>
    </source>
</evidence>
<comment type="caution">
    <text evidence="1">The sequence shown here is derived from an EMBL/GenBank/DDBJ whole genome shotgun (WGS) entry which is preliminary data.</text>
</comment>
<reference evidence="1 2" key="1">
    <citation type="submission" date="2021-03" db="EMBL/GenBank/DDBJ databases">
        <title>Genomic Encyclopedia of Type Strains, Phase IV (KMG-IV): sequencing the most valuable type-strain genomes for metagenomic binning, comparative biology and taxonomic classification.</title>
        <authorList>
            <person name="Goeker M."/>
        </authorList>
    </citation>
    <scope>NUCLEOTIDE SEQUENCE [LARGE SCALE GENOMIC DNA]</scope>
    <source>
        <strain evidence="1 2">DSM 101872</strain>
    </source>
</reference>